<evidence type="ECO:0000256" key="1">
    <source>
        <dbReference type="PROSITE-ProRule" id="PRU00169"/>
    </source>
</evidence>
<dbReference type="GO" id="GO:0009116">
    <property type="term" value="P:nucleoside metabolic process"/>
    <property type="evidence" value="ECO:0007669"/>
    <property type="project" value="InterPro"/>
</dbReference>
<dbReference type="AlphaFoldDB" id="A0A506U1N7"/>
<feature type="domain" description="Response regulatory" evidence="2">
    <location>
        <begin position="2"/>
        <end position="127"/>
    </location>
</feature>
<keyword evidence="4" id="KW-1185">Reference proteome</keyword>
<dbReference type="Pfam" id="PF01048">
    <property type="entry name" value="PNP_UDP_1"/>
    <property type="match status" value="1"/>
</dbReference>
<dbReference type="InterPro" id="IPR011006">
    <property type="entry name" value="CheY-like_superfamily"/>
</dbReference>
<dbReference type="InterPro" id="IPR035994">
    <property type="entry name" value="Nucleoside_phosphorylase_sf"/>
</dbReference>
<accession>A0A506U1N7</accession>
<sequence length="404" mass="45078">MRILIVDDQPRRYDRFINELQNLEIDRGFIDIVSSCADARDRFKRNEYDLLILDIMVPLNPEDEVNSQNAIDLLFEIREGEITSKVPHILGVTADRSAAASALTQFEDWCWTVLDYSRSTDDWMRRALNCVVFVKRKSSDQTSASASADIAIVCALENPELSEVLKLPWNWKLPRPLTDTIFVHDGSLEVDDRIYSVVATSSQRMGMVATALTTNTLIEHLQPKIVAMTGICAGVRGRVNLGDVLFADPAWDFQSGKWDGEPGRFLQRPHHIPAPTKVRSHIQQLRADRAALEAIWTGFQGTKPAVSRVLLGPLASGSAVLADGVTIADVRNQHQELIGIEMEIYGLYAAAYSASHPQPAYIALKGVCDFADQDKEDGYQEYAAYASAQVLRILLERYADRLTA</sequence>
<dbReference type="PANTHER" id="PTHR46832:SF1">
    <property type="entry name" value="5'-METHYLTHIOADENOSINE_S-ADENOSYLHOMOCYSTEINE NUCLEOSIDASE"/>
    <property type="match status" value="1"/>
</dbReference>
<dbReference type="SUPFAM" id="SSF53167">
    <property type="entry name" value="Purine and uridine phosphorylases"/>
    <property type="match status" value="1"/>
</dbReference>
<dbReference type="GO" id="GO:0008782">
    <property type="term" value="F:adenosylhomocysteine nucleosidase activity"/>
    <property type="evidence" value="ECO:0007669"/>
    <property type="project" value="TreeGrafter"/>
</dbReference>
<evidence type="ECO:0000259" key="2">
    <source>
        <dbReference type="PROSITE" id="PS50110"/>
    </source>
</evidence>
<evidence type="ECO:0000313" key="4">
    <source>
        <dbReference type="Proteomes" id="UP000318801"/>
    </source>
</evidence>
<proteinExistence type="predicted"/>
<dbReference type="PANTHER" id="PTHR46832">
    <property type="entry name" value="5'-METHYLTHIOADENOSINE/S-ADENOSYLHOMOCYSTEINE NUCLEOSIDASE"/>
    <property type="match status" value="1"/>
</dbReference>
<keyword evidence="1" id="KW-0597">Phosphoprotein</keyword>
<protein>
    <recommendedName>
        <fullName evidence="2">Response regulatory domain-containing protein</fullName>
    </recommendedName>
</protein>
<dbReference type="GO" id="GO:0019284">
    <property type="term" value="P:L-methionine salvage from S-adenosylmethionine"/>
    <property type="evidence" value="ECO:0007669"/>
    <property type="project" value="TreeGrafter"/>
</dbReference>
<evidence type="ECO:0000313" key="3">
    <source>
        <dbReference type="EMBL" id="TPW26489.1"/>
    </source>
</evidence>
<dbReference type="PROSITE" id="PS50110">
    <property type="entry name" value="RESPONSE_REGULATORY"/>
    <property type="match status" value="1"/>
</dbReference>
<feature type="modified residue" description="4-aspartylphosphate" evidence="1">
    <location>
        <position position="54"/>
    </location>
</feature>
<comment type="caution">
    <text evidence="3">The sequence shown here is derived from an EMBL/GenBank/DDBJ whole genome shotgun (WGS) entry which is preliminary data.</text>
</comment>
<name>A0A506U1N7_9HYPH</name>
<reference evidence="3 4" key="1">
    <citation type="submission" date="2019-06" db="EMBL/GenBank/DDBJ databases">
        <authorList>
            <person name="Li M."/>
        </authorList>
    </citation>
    <scope>NUCLEOTIDE SEQUENCE [LARGE SCALE GENOMIC DNA]</scope>
    <source>
        <strain evidence="3 4">BGMRC2036</strain>
    </source>
</reference>
<dbReference type="Proteomes" id="UP000318801">
    <property type="component" value="Unassembled WGS sequence"/>
</dbReference>
<dbReference type="GO" id="GO:0000160">
    <property type="term" value="P:phosphorelay signal transduction system"/>
    <property type="evidence" value="ECO:0007669"/>
    <property type="project" value="InterPro"/>
</dbReference>
<dbReference type="InterPro" id="IPR001789">
    <property type="entry name" value="Sig_transdc_resp-reg_receiver"/>
</dbReference>
<dbReference type="InterPro" id="IPR000845">
    <property type="entry name" value="Nucleoside_phosphorylase_d"/>
</dbReference>
<dbReference type="EMBL" id="VHLG01000029">
    <property type="protein sequence ID" value="TPW26489.1"/>
    <property type="molecule type" value="Genomic_DNA"/>
</dbReference>
<gene>
    <name evidence="3" type="ORF">FJU08_22200</name>
</gene>
<dbReference type="OrthoDB" id="2988699at2"/>
<organism evidence="3 4">
    <name type="scientific">Martelella alba</name>
    <dbReference type="NCBI Taxonomy" id="2590451"/>
    <lineage>
        <taxon>Bacteria</taxon>
        <taxon>Pseudomonadati</taxon>
        <taxon>Pseudomonadota</taxon>
        <taxon>Alphaproteobacteria</taxon>
        <taxon>Hyphomicrobiales</taxon>
        <taxon>Aurantimonadaceae</taxon>
        <taxon>Martelella</taxon>
    </lineage>
</organism>
<dbReference type="GO" id="GO:0008930">
    <property type="term" value="F:methylthioadenosine nucleosidase activity"/>
    <property type="evidence" value="ECO:0007669"/>
    <property type="project" value="TreeGrafter"/>
</dbReference>
<dbReference type="Gene3D" id="3.40.50.1580">
    <property type="entry name" value="Nucleoside phosphorylase domain"/>
    <property type="match status" value="1"/>
</dbReference>
<dbReference type="Gene3D" id="3.40.50.2300">
    <property type="match status" value="1"/>
</dbReference>
<dbReference type="SUPFAM" id="SSF52172">
    <property type="entry name" value="CheY-like"/>
    <property type="match status" value="1"/>
</dbReference>
<dbReference type="GO" id="GO:0005829">
    <property type="term" value="C:cytosol"/>
    <property type="evidence" value="ECO:0007669"/>
    <property type="project" value="TreeGrafter"/>
</dbReference>
<dbReference type="RefSeq" id="WP_141151223.1">
    <property type="nucleotide sequence ID" value="NZ_VHLG01000029.1"/>
</dbReference>